<evidence type="ECO:0000256" key="5">
    <source>
        <dbReference type="ARBA" id="ARBA00023136"/>
    </source>
</evidence>
<comment type="caution">
    <text evidence="12">The sequence shown here is derived from an EMBL/GenBank/DDBJ whole genome shotgun (WGS) entry which is preliminary data.</text>
</comment>
<dbReference type="PANTHER" id="PTHR22883">
    <property type="entry name" value="ZINC FINGER DHHC DOMAIN CONTAINING PROTEIN"/>
    <property type="match status" value="1"/>
</dbReference>
<comment type="similarity">
    <text evidence="10">Belongs to the DHHC palmitoyltransferase family.</text>
</comment>
<keyword evidence="6" id="KW-0564">Palmitate</keyword>
<evidence type="ECO:0000256" key="8">
    <source>
        <dbReference type="ARBA" id="ARBA00023315"/>
    </source>
</evidence>
<comment type="catalytic activity">
    <reaction evidence="9 10">
        <text>L-cysteinyl-[protein] + hexadecanoyl-CoA = S-hexadecanoyl-L-cysteinyl-[protein] + CoA</text>
        <dbReference type="Rhea" id="RHEA:36683"/>
        <dbReference type="Rhea" id="RHEA-COMP:10131"/>
        <dbReference type="Rhea" id="RHEA-COMP:11032"/>
        <dbReference type="ChEBI" id="CHEBI:29950"/>
        <dbReference type="ChEBI" id="CHEBI:57287"/>
        <dbReference type="ChEBI" id="CHEBI:57379"/>
        <dbReference type="ChEBI" id="CHEBI:74151"/>
        <dbReference type="EC" id="2.3.1.225"/>
    </reaction>
</comment>
<evidence type="ECO:0000313" key="12">
    <source>
        <dbReference type="EMBL" id="CAE7503121.1"/>
    </source>
</evidence>
<organism evidence="12 13">
    <name type="scientific">Symbiodinium natans</name>
    <dbReference type="NCBI Taxonomy" id="878477"/>
    <lineage>
        <taxon>Eukaryota</taxon>
        <taxon>Sar</taxon>
        <taxon>Alveolata</taxon>
        <taxon>Dinophyceae</taxon>
        <taxon>Suessiales</taxon>
        <taxon>Symbiodiniaceae</taxon>
        <taxon>Symbiodinium</taxon>
    </lineage>
</organism>
<dbReference type="InterPro" id="IPR001594">
    <property type="entry name" value="Palmitoyltrfase_DHHC"/>
</dbReference>
<evidence type="ECO:0000256" key="6">
    <source>
        <dbReference type="ARBA" id="ARBA00023139"/>
    </source>
</evidence>
<evidence type="ECO:0000313" key="13">
    <source>
        <dbReference type="Proteomes" id="UP000604046"/>
    </source>
</evidence>
<dbReference type="AlphaFoldDB" id="A0A812SXA5"/>
<dbReference type="EMBL" id="CAJNDS010002506">
    <property type="protein sequence ID" value="CAE7503121.1"/>
    <property type="molecule type" value="Genomic_DNA"/>
</dbReference>
<keyword evidence="3 10" id="KW-0812">Transmembrane</keyword>
<keyword evidence="7" id="KW-0449">Lipoprotein</keyword>
<dbReference type="InterPro" id="IPR039859">
    <property type="entry name" value="PFA4/ZDH16/20/ERF2-like"/>
</dbReference>
<feature type="transmembrane region" description="Helical" evidence="10">
    <location>
        <begin position="337"/>
        <end position="357"/>
    </location>
</feature>
<evidence type="ECO:0000256" key="7">
    <source>
        <dbReference type="ARBA" id="ARBA00023288"/>
    </source>
</evidence>
<dbReference type="GO" id="GO:0019706">
    <property type="term" value="F:protein-cysteine S-palmitoyltransferase activity"/>
    <property type="evidence" value="ECO:0007669"/>
    <property type="project" value="UniProtKB-EC"/>
</dbReference>
<sequence>MRLWEAWAGQNRFCCGGWLMLPGTFFPCILALPIVVGICAAFFILELPRVPGSIAVGLAISGAVLLVVSILSFLCTATTEPGMIPRASGLTALTLSSTGRRSVEILCREYAASFSEPPPGRDPEFSSYSAAVSAAMEEKLLRHVQTFPTFEEDEEPTPAAIEEVSQFWARIFQDKRFKQLKWCSTCEIRRPAGCSHCSHCDNCVRGFDHHCHWVGNCIATRSHKCFLIFLIATTFLASLVVTTCLADIAIAFVDHCKQHPDLLGSFQHKVLTGLFATGIMILVATLLCRLAQPYYKTWSRKSRQQPSRVLLQAQAIGLASLLGLTAVWIGLAALYGVLPLVPVMLLAVTMAFSYGLCQMLLQQVSNLGHGLTLKQRVVLENHPETRGNRSEFNLKTFFAFFTKSWAPSLVPFHAVVSSRILNRDASEASLASQEEDLEVGAFCPNLALPFLQVPTVKYYKPVNEPAICPIHTTTSPTARGSFASMPA</sequence>
<evidence type="ECO:0000256" key="9">
    <source>
        <dbReference type="ARBA" id="ARBA00048048"/>
    </source>
</evidence>
<dbReference type="GO" id="GO:0006612">
    <property type="term" value="P:protein targeting to membrane"/>
    <property type="evidence" value="ECO:0007669"/>
    <property type="project" value="TreeGrafter"/>
</dbReference>
<accession>A0A812SXA5</accession>
<feature type="transmembrane region" description="Helical" evidence="10">
    <location>
        <begin position="309"/>
        <end position="331"/>
    </location>
</feature>
<keyword evidence="5 10" id="KW-0472">Membrane</keyword>
<proteinExistence type="inferred from homology"/>
<feature type="transmembrane region" description="Helical" evidence="10">
    <location>
        <begin position="51"/>
        <end position="76"/>
    </location>
</feature>
<evidence type="ECO:0000256" key="3">
    <source>
        <dbReference type="ARBA" id="ARBA00022692"/>
    </source>
</evidence>
<dbReference type="Proteomes" id="UP000604046">
    <property type="component" value="Unassembled WGS sequence"/>
</dbReference>
<comment type="subcellular location">
    <subcellularLocation>
        <location evidence="1">Endomembrane system</location>
        <topology evidence="1">Multi-pass membrane protein</topology>
    </subcellularLocation>
</comment>
<evidence type="ECO:0000256" key="1">
    <source>
        <dbReference type="ARBA" id="ARBA00004127"/>
    </source>
</evidence>
<dbReference type="GO" id="GO:0005783">
    <property type="term" value="C:endoplasmic reticulum"/>
    <property type="evidence" value="ECO:0007669"/>
    <property type="project" value="TreeGrafter"/>
</dbReference>
<evidence type="ECO:0000256" key="2">
    <source>
        <dbReference type="ARBA" id="ARBA00022679"/>
    </source>
</evidence>
<dbReference type="PANTHER" id="PTHR22883:SF43">
    <property type="entry name" value="PALMITOYLTRANSFERASE APP"/>
    <property type="match status" value="1"/>
</dbReference>
<feature type="transmembrane region" description="Helical" evidence="10">
    <location>
        <begin position="270"/>
        <end position="288"/>
    </location>
</feature>
<keyword evidence="4 10" id="KW-1133">Transmembrane helix</keyword>
<evidence type="ECO:0000256" key="10">
    <source>
        <dbReference type="RuleBase" id="RU079119"/>
    </source>
</evidence>
<name>A0A812SXA5_9DINO</name>
<evidence type="ECO:0000259" key="11">
    <source>
        <dbReference type="Pfam" id="PF01529"/>
    </source>
</evidence>
<dbReference type="PROSITE" id="PS50216">
    <property type="entry name" value="DHHC"/>
    <property type="match status" value="1"/>
</dbReference>
<dbReference type="OrthoDB" id="4096362at2759"/>
<feature type="transmembrane region" description="Helical" evidence="10">
    <location>
        <begin position="21"/>
        <end position="45"/>
    </location>
</feature>
<feature type="domain" description="Palmitoyltransferase DHHC" evidence="11">
    <location>
        <begin position="177"/>
        <end position="288"/>
    </location>
</feature>
<feature type="transmembrane region" description="Helical" evidence="10">
    <location>
        <begin position="226"/>
        <end position="250"/>
    </location>
</feature>
<keyword evidence="13" id="KW-1185">Reference proteome</keyword>
<dbReference type="GO" id="GO:0005794">
    <property type="term" value="C:Golgi apparatus"/>
    <property type="evidence" value="ECO:0007669"/>
    <property type="project" value="TreeGrafter"/>
</dbReference>
<reference evidence="12" key="1">
    <citation type="submission" date="2021-02" db="EMBL/GenBank/DDBJ databases">
        <authorList>
            <person name="Dougan E. K."/>
            <person name="Rhodes N."/>
            <person name="Thang M."/>
            <person name="Chan C."/>
        </authorList>
    </citation>
    <scope>NUCLEOTIDE SEQUENCE</scope>
</reference>
<evidence type="ECO:0000256" key="4">
    <source>
        <dbReference type="ARBA" id="ARBA00022989"/>
    </source>
</evidence>
<comment type="domain">
    <text evidence="10">The DHHC domain is required for palmitoyltransferase activity.</text>
</comment>
<protein>
    <recommendedName>
        <fullName evidence="10">Palmitoyltransferase</fullName>
        <ecNumber evidence="10">2.3.1.225</ecNumber>
    </recommendedName>
</protein>
<dbReference type="Pfam" id="PF01529">
    <property type="entry name" value="DHHC"/>
    <property type="match status" value="1"/>
</dbReference>
<keyword evidence="2 10" id="KW-0808">Transferase</keyword>
<dbReference type="EC" id="2.3.1.225" evidence="10"/>
<keyword evidence="8 10" id="KW-0012">Acyltransferase</keyword>
<gene>
    <name evidence="12" type="primary">app</name>
    <name evidence="12" type="ORF">SNAT2548_LOCUS28177</name>
</gene>